<dbReference type="Proteomes" id="UP000290433">
    <property type="component" value="Unassembled WGS sequence"/>
</dbReference>
<protein>
    <submittedName>
        <fullName evidence="1">Uncharacterized protein</fullName>
    </submittedName>
</protein>
<comment type="caution">
    <text evidence="1">The sequence shown here is derived from an EMBL/GenBank/DDBJ whole genome shotgun (WGS) entry which is preliminary data.</text>
</comment>
<organism evidence="1 2">
    <name type="scientific">Flavobacterium anhuiense</name>
    <dbReference type="NCBI Taxonomy" id="459526"/>
    <lineage>
        <taxon>Bacteria</taxon>
        <taxon>Pseudomonadati</taxon>
        <taxon>Bacteroidota</taxon>
        <taxon>Flavobacteriia</taxon>
        <taxon>Flavobacteriales</taxon>
        <taxon>Flavobacteriaceae</taxon>
        <taxon>Flavobacterium</taxon>
    </lineage>
</organism>
<reference evidence="1 2" key="1">
    <citation type="submission" date="2014-12" db="EMBL/GenBank/DDBJ databases">
        <title>Genome sequence of Flavobacterium anhuiense RCM74.</title>
        <authorList>
            <person name="Kim J.F."/>
            <person name="Song J.Y."/>
            <person name="Kwak M.-J."/>
            <person name="Lee S.-W."/>
        </authorList>
    </citation>
    <scope>NUCLEOTIDE SEQUENCE [LARGE SCALE GENOMIC DNA]</scope>
    <source>
        <strain evidence="1 2">RCM74</strain>
    </source>
</reference>
<evidence type="ECO:0000313" key="1">
    <source>
        <dbReference type="EMBL" id="RYJ38261.1"/>
    </source>
</evidence>
<proteinExistence type="predicted"/>
<name>A0A444VXE1_9FLAO</name>
<gene>
    <name evidence="1" type="ORF">NU08_2584</name>
</gene>
<dbReference type="AlphaFoldDB" id="A0A444VXE1"/>
<evidence type="ECO:0000313" key="2">
    <source>
        <dbReference type="Proteomes" id="UP000290433"/>
    </source>
</evidence>
<sequence>MWHSKKRNADRFFYQHWQQPKLRIICKLKPHCMILKIR</sequence>
<accession>A0A444VXE1</accession>
<dbReference type="EMBL" id="JUIV01000009">
    <property type="protein sequence ID" value="RYJ38261.1"/>
    <property type="molecule type" value="Genomic_DNA"/>
</dbReference>